<evidence type="ECO:0000313" key="3">
    <source>
        <dbReference type="EMBL" id="OXA56351.1"/>
    </source>
</evidence>
<feature type="compositionally biased region" description="Low complexity" evidence="1">
    <location>
        <begin position="118"/>
        <end position="133"/>
    </location>
</feature>
<sequence>MEFLPRSRIVLGIFLLLVLTIQTSQGIKTPPHSYLHPNAHPHPHQLHHYQQHLHDPANQQVLAVTSHHQQDSNYPQQHQIHQENNYPHQQPHQIPVHSSSPQLYIPQQNQIHQENNYPQQQPHHQIPVHSSSPELYISPEFSPPTETQHHYHNAPNNFANNPPTETTPQPTTTTTSTTMSPPSSSSSSPGSNRTPHHLPFFFEKKINKIANKFSRFFNHLFHGHANYNDNGGRAWYPSNNNNFYNQQQQQYYRPNYYPRYPPFNNQYQTARQRTDFDHYGSCKFRPCRSVGHAIDSFFIRDGFGKLLQKFHH</sequence>
<organism evidence="3 4">
    <name type="scientific">Folsomia candida</name>
    <name type="common">Springtail</name>
    <dbReference type="NCBI Taxonomy" id="158441"/>
    <lineage>
        <taxon>Eukaryota</taxon>
        <taxon>Metazoa</taxon>
        <taxon>Ecdysozoa</taxon>
        <taxon>Arthropoda</taxon>
        <taxon>Hexapoda</taxon>
        <taxon>Collembola</taxon>
        <taxon>Entomobryomorpha</taxon>
        <taxon>Isotomoidea</taxon>
        <taxon>Isotomidae</taxon>
        <taxon>Proisotominae</taxon>
        <taxon>Folsomia</taxon>
    </lineage>
</organism>
<keyword evidence="4" id="KW-1185">Reference proteome</keyword>
<keyword evidence="2" id="KW-0732">Signal</keyword>
<name>A0A226EHX5_FOLCA</name>
<evidence type="ECO:0000256" key="2">
    <source>
        <dbReference type="SAM" id="SignalP"/>
    </source>
</evidence>
<reference evidence="3 4" key="1">
    <citation type="submission" date="2015-12" db="EMBL/GenBank/DDBJ databases">
        <title>The genome of Folsomia candida.</title>
        <authorList>
            <person name="Faddeeva A."/>
            <person name="Derks M.F."/>
            <person name="Anvar Y."/>
            <person name="Smit S."/>
            <person name="Van Straalen N."/>
            <person name="Roelofs D."/>
        </authorList>
    </citation>
    <scope>NUCLEOTIDE SEQUENCE [LARGE SCALE GENOMIC DNA]</scope>
    <source>
        <strain evidence="3 4">VU population</strain>
        <tissue evidence="3">Whole body</tissue>
    </source>
</reference>
<dbReference type="AlphaFoldDB" id="A0A226EHX5"/>
<proteinExistence type="predicted"/>
<dbReference type="Proteomes" id="UP000198287">
    <property type="component" value="Unassembled WGS sequence"/>
</dbReference>
<gene>
    <name evidence="3" type="ORF">Fcan01_09204</name>
</gene>
<dbReference type="EMBL" id="LNIX01000004">
    <property type="protein sequence ID" value="OXA56351.1"/>
    <property type="molecule type" value="Genomic_DNA"/>
</dbReference>
<feature type="signal peptide" evidence="2">
    <location>
        <begin position="1"/>
        <end position="26"/>
    </location>
</feature>
<feature type="region of interest" description="Disordered" evidence="1">
    <location>
        <begin position="117"/>
        <end position="196"/>
    </location>
</feature>
<protein>
    <submittedName>
        <fullName evidence="3">Uncharacterized protein</fullName>
    </submittedName>
</protein>
<feature type="compositionally biased region" description="Low complexity" evidence="1">
    <location>
        <begin position="153"/>
        <end position="193"/>
    </location>
</feature>
<accession>A0A226EHX5</accession>
<evidence type="ECO:0000256" key="1">
    <source>
        <dbReference type="SAM" id="MobiDB-lite"/>
    </source>
</evidence>
<evidence type="ECO:0000313" key="4">
    <source>
        <dbReference type="Proteomes" id="UP000198287"/>
    </source>
</evidence>
<feature type="chain" id="PRO_5013098863" evidence="2">
    <location>
        <begin position="27"/>
        <end position="312"/>
    </location>
</feature>
<comment type="caution">
    <text evidence="3">The sequence shown here is derived from an EMBL/GenBank/DDBJ whole genome shotgun (WGS) entry which is preliminary data.</text>
</comment>